<name>A0A917NTF5_9ACTN</name>
<dbReference type="AlphaFoldDB" id="A0A917NTF5"/>
<protein>
    <submittedName>
        <fullName evidence="1">Uncharacterized protein</fullName>
    </submittedName>
</protein>
<reference evidence="1" key="2">
    <citation type="submission" date="2020-09" db="EMBL/GenBank/DDBJ databases">
        <authorList>
            <person name="Sun Q."/>
            <person name="Ohkuma M."/>
        </authorList>
    </citation>
    <scope>NUCLEOTIDE SEQUENCE</scope>
    <source>
        <strain evidence="1">JCM 3086</strain>
    </source>
</reference>
<dbReference type="Proteomes" id="UP000657574">
    <property type="component" value="Unassembled WGS sequence"/>
</dbReference>
<sequence length="161" mass="18428">MCIYLVEDVSDDNHILDILDLTLTPALPRLGHQLRCQMDARLKEPVDLTRIICNVVMKFGPLKMLDRNYTLPDLLAIMGAGLSGDPKPPAGPWKQTWYLQIPETVPVAEHRIRLRARTGHGKGFFALDIPVDFRRRNHPFATNDTVSSRMIHSTRHAVRRW</sequence>
<evidence type="ECO:0000313" key="2">
    <source>
        <dbReference type="Proteomes" id="UP000657574"/>
    </source>
</evidence>
<proteinExistence type="predicted"/>
<keyword evidence="2" id="KW-1185">Reference proteome</keyword>
<evidence type="ECO:0000313" key="1">
    <source>
        <dbReference type="EMBL" id="GGJ28181.1"/>
    </source>
</evidence>
<organism evidence="1 2">
    <name type="scientific">Streptomyces brasiliensis</name>
    <dbReference type="NCBI Taxonomy" id="1954"/>
    <lineage>
        <taxon>Bacteria</taxon>
        <taxon>Bacillati</taxon>
        <taxon>Actinomycetota</taxon>
        <taxon>Actinomycetes</taxon>
        <taxon>Kitasatosporales</taxon>
        <taxon>Streptomycetaceae</taxon>
        <taxon>Streptomyces</taxon>
    </lineage>
</organism>
<comment type="caution">
    <text evidence="1">The sequence shown here is derived from an EMBL/GenBank/DDBJ whole genome shotgun (WGS) entry which is preliminary data.</text>
</comment>
<gene>
    <name evidence="1" type="ORF">GCM10010121_044370</name>
</gene>
<reference evidence="1" key="1">
    <citation type="journal article" date="2014" name="Int. J. Syst. Evol. Microbiol.">
        <title>Complete genome sequence of Corynebacterium casei LMG S-19264T (=DSM 44701T), isolated from a smear-ripened cheese.</title>
        <authorList>
            <consortium name="US DOE Joint Genome Institute (JGI-PGF)"/>
            <person name="Walter F."/>
            <person name="Albersmeier A."/>
            <person name="Kalinowski J."/>
            <person name="Ruckert C."/>
        </authorList>
    </citation>
    <scope>NUCLEOTIDE SEQUENCE</scope>
    <source>
        <strain evidence="1">JCM 3086</strain>
    </source>
</reference>
<accession>A0A917NTF5</accession>
<dbReference type="EMBL" id="BMQA01000014">
    <property type="protein sequence ID" value="GGJ28181.1"/>
    <property type="molecule type" value="Genomic_DNA"/>
</dbReference>